<organism evidence="6 7">
    <name type="scientific">Methanocaldococcus villosus KIN24-T80</name>
    <dbReference type="NCBI Taxonomy" id="1069083"/>
    <lineage>
        <taxon>Archaea</taxon>
        <taxon>Methanobacteriati</taxon>
        <taxon>Methanobacteriota</taxon>
        <taxon>Methanomada group</taxon>
        <taxon>Methanococci</taxon>
        <taxon>Methanococcales</taxon>
        <taxon>Methanocaldococcaceae</taxon>
        <taxon>Methanocaldococcus</taxon>
    </lineage>
</organism>
<comment type="caution">
    <text evidence="6">The sequence shown here is derived from an EMBL/GenBank/DDBJ whole genome shotgun (WGS) entry which is preliminary data.</text>
</comment>
<dbReference type="GO" id="GO:0016491">
    <property type="term" value="F:oxidoreductase activity"/>
    <property type="evidence" value="ECO:0007669"/>
    <property type="project" value="UniProtKB-ARBA"/>
</dbReference>
<evidence type="ECO:0000313" key="6">
    <source>
        <dbReference type="EMBL" id="ENN96499.1"/>
    </source>
</evidence>
<dbReference type="GO" id="GO:0046872">
    <property type="term" value="F:metal ion binding"/>
    <property type="evidence" value="ECO:0007669"/>
    <property type="project" value="UniProtKB-KW"/>
</dbReference>
<dbReference type="Pfam" id="PF00037">
    <property type="entry name" value="Fer4"/>
    <property type="match status" value="2"/>
</dbReference>
<dbReference type="Proteomes" id="UP000053695">
    <property type="component" value="Unassembled WGS sequence"/>
</dbReference>
<evidence type="ECO:0000256" key="4">
    <source>
        <dbReference type="ARBA" id="ARBA00023014"/>
    </source>
</evidence>
<dbReference type="STRING" id="1069083.GCA_000371805_00197"/>
<gene>
    <name evidence="6" type="ORF">J422_01730</name>
</gene>
<evidence type="ECO:0000256" key="2">
    <source>
        <dbReference type="ARBA" id="ARBA00022723"/>
    </source>
</evidence>
<sequence>MIDIKKCVGCRRCEMSCPINGIIFLDYPIKCFHCEKAPCLEVCPENAIERINNKVVIIKDKCIGCGLCALACPFGAIRMGKVAMKCNGCYKLEKEICKTVCPTGAINDLENIINEKLKMSNERYRIIHLYSR</sequence>
<dbReference type="Pfam" id="PF12798">
    <property type="entry name" value="Fer4_3"/>
    <property type="match status" value="1"/>
</dbReference>
<keyword evidence="7" id="KW-1185">Reference proteome</keyword>
<dbReference type="PATRIC" id="fig|1069083.5.peg.340"/>
<dbReference type="InterPro" id="IPR017900">
    <property type="entry name" value="4Fe4S_Fe_S_CS"/>
</dbReference>
<dbReference type="RefSeq" id="WP_004590104.1">
    <property type="nucleotide sequence ID" value="NZ_APMM01000013.1"/>
</dbReference>
<keyword evidence="3" id="KW-0408">Iron</keyword>
<keyword evidence="2" id="KW-0479">Metal-binding</keyword>
<dbReference type="InterPro" id="IPR017896">
    <property type="entry name" value="4Fe4S_Fe-S-bd"/>
</dbReference>
<evidence type="ECO:0000313" key="7">
    <source>
        <dbReference type="Proteomes" id="UP000053695"/>
    </source>
</evidence>
<proteinExistence type="predicted"/>
<dbReference type="EMBL" id="APMM01000013">
    <property type="protein sequence ID" value="ENN96499.1"/>
    <property type="molecule type" value="Genomic_DNA"/>
</dbReference>
<dbReference type="PANTHER" id="PTHR43177">
    <property type="entry name" value="PROTEIN NRFC"/>
    <property type="match status" value="1"/>
</dbReference>
<dbReference type="AlphaFoldDB" id="N6UVZ7"/>
<dbReference type="OrthoDB" id="2837at2157"/>
<evidence type="ECO:0000259" key="5">
    <source>
        <dbReference type="PROSITE" id="PS51379"/>
    </source>
</evidence>
<dbReference type="Gene3D" id="3.30.70.20">
    <property type="match status" value="2"/>
</dbReference>
<feature type="domain" description="4Fe-4S ferredoxin-type" evidence="5">
    <location>
        <begin position="53"/>
        <end position="82"/>
    </location>
</feature>
<dbReference type="InterPro" id="IPR050954">
    <property type="entry name" value="ET_IronSulfur_Cluster-Binding"/>
</dbReference>
<reference evidence="6 7" key="1">
    <citation type="journal article" date="2013" name="Genome Announc.">
        <title>Draft Genome Sequence of a Highly Flagellated, Fast-Swimming Archaeon, Methanocaldococcus villosus Strain KIN24-T80 (DSM 22612).</title>
        <authorList>
            <person name="Thennarasu S."/>
            <person name="Polireddy D."/>
            <person name="Antony A."/>
            <person name="Yada M.R."/>
            <person name="Algarawi S."/>
            <person name="Sivakumar N."/>
        </authorList>
    </citation>
    <scope>NUCLEOTIDE SEQUENCE [LARGE SCALE GENOMIC DNA]</scope>
    <source>
        <strain evidence="6 7">KIN24-T80</strain>
    </source>
</reference>
<evidence type="ECO:0000256" key="3">
    <source>
        <dbReference type="ARBA" id="ARBA00023004"/>
    </source>
</evidence>
<dbReference type="PANTHER" id="PTHR43177:SF3">
    <property type="entry name" value="PROTEIN NRFC HOMOLOG"/>
    <property type="match status" value="1"/>
</dbReference>
<keyword evidence="4" id="KW-0411">Iron-sulfur</keyword>
<dbReference type="PROSITE" id="PS51379">
    <property type="entry name" value="4FE4S_FER_2"/>
    <property type="match status" value="2"/>
</dbReference>
<accession>N6UVZ7</accession>
<dbReference type="PROSITE" id="PS00198">
    <property type="entry name" value="4FE4S_FER_1"/>
    <property type="match status" value="1"/>
</dbReference>
<protein>
    <submittedName>
        <fullName evidence="6">Carbon monoxide dehydrogenase iron sulfur subunit CooF1</fullName>
    </submittedName>
</protein>
<keyword evidence="1" id="KW-0004">4Fe-4S</keyword>
<name>N6UVZ7_9EURY</name>
<dbReference type="GO" id="GO:0051539">
    <property type="term" value="F:4 iron, 4 sulfur cluster binding"/>
    <property type="evidence" value="ECO:0007669"/>
    <property type="project" value="UniProtKB-KW"/>
</dbReference>
<dbReference type="SUPFAM" id="SSF54862">
    <property type="entry name" value="4Fe-4S ferredoxins"/>
    <property type="match status" value="1"/>
</dbReference>
<feature type="domain" description="4Fe-4S ferredoxin-type" evidence="5">
    <location>
        <begin position="1"/>
        <end position="27"/>
    </location>
</feature>
<evidence type="ECO:0000256" key="1">
    <source>
        <dbReference type="ARBA" id="ARBA00022485"/>
    </source>
</evidence>